<evidence type="ECO:0000313" key="3">
    <source>
        <dbReference type="RefSeq" id="XP_008581856.1"/>
    </source>
</evidence>
<feature type="region of interest" description="Disordered" evidence="1">
    <location>
        <begin position="1"/>
        <end position="23"/>
    </location>
</feature>
<dbReference type="RefSeq" id="XP_008581856.1">
    <property type="nucleotide sequence ID" value="XM_008583634.1"/>
</dbReference>
<evidence type="ECO:0000256" key="1">
    <source>
        <dbReference type="SAM" id="MobiDB-lite"/>
    </source>
</evidence>
<name>A0ABM0RML5_GALVR</name>
<evidence type="ECO:0000313" key="2">
    <source>
        <dbReference type="Proteomes" id="UP000694923"/>
    </source>
</evidence>
<proteinExistence type="predicted"/>
<organism evidence="2 3">
    <name type="scientific">Galeopterus variegatus</name>
    <name type="common">Malayan flying lemur</name>
    <name type="synonym">Cynocephalus variegatus</name>
    <dbReference type="NCBI Taxonomy" id="482537"/>
    <lineage>
        <taxon>Eukaryota</taxon>
        <taxon>Metazoa</taxon>
        <taxon>Chordata</taxon>
        <taxon>Craniata</taxon>
        <taxon>Vertebrata</taxon>
        <taxon>Euteleostomi</taxon>
        <taxon>Mammalia</taxon>
        <taxon>Eutheria</taxon>
        <taxon>Euarchontoglires</taxon>
        <taxon>Dermoptera</taxon>
        <taxon>Cynocephalidae</taxon>
        <taxon>Galeopterus</taxon>
    </lineage>
</organism>
<feature type="compositionally biased region" description="Basic and acidic residues" evidence="1">
    <location>
        <begin position="183"/>
        <end position="193"/>
    </location>
</feature>
<keyword evidence="2" id="KW-1185">Reference proteome</keyword>
<feature type="region of interest" description="Disordered" evidence="1">
    <location>
        <begin position="37"/>
        <end position="112"/>
    </location>
</feature>
<accession>A0ABM0RML5</accession>
<dbReference type="GeneID" id="103599489"/>
<feature type="region of interest" description="Disordered" evidence="1">
    <location>
        <begin position="170"/>
        <end position="207"/>
    </location>
</feature>
<sequence length="296" mass="31788">MAERQAALIPSSQIPKDTQKPGTCFYLGKTQHFVISYQKRGGPGGGATGHPETAGAQTPARTGRAGSPGMGGLGRALEPQRAQVTPPSARGQRPRPRPSLLGPPVPLSGPGPLPRPQLWYPIWARLEFAEFAEAAAEPALARVGSGMSPSGRGRRFVPRSFLLPGIRQRRRGRTGRLQVPASDRGRPDLHESARCGPKRLGRRLPTPGLRAPHSFTRMFQSPLHSPWVVSFTPSYCPAPWVPVTMAAAFMLMTDPSMAVSILMTDPTMAVSILMTDPSTAVSVLMTDPTTAVFILH</sequence>
<dbReference type="Proteomes" id="UP000694923">
    <property type="component" value="Unplaced"/>
</dbReference>
<reference evidence="3" key="1">
    <citation type="submission" date="2025-08" db="UniProtKB">
        <authorList>
            <consortium name="RefSeq"/>
        </authorList>
    </citation>
    <scope>IDENTIFICATION</scope>
</reference>
<feature type="compositionally biased region" description="Pro residues" evidence="1">
    <location>
        <begin position="101"/>
        <end position="112"/>
    </location>
</feature>
<gene>
    <name evidence="3" type="primary">LOC103599489</name>
</gene>
<protein>
    <submittedName>
        <fullName evidence="3">Uncharacterized protein LOC103599489</fullName>
    </submittedName>
</protein>